<dbReference type="Pfam" id="PF13456">
    <property type="entry name" value="RVT_3"/>
    <property type="match status" value="1"/>
</dbReference>
<dbReference type="Gene3D" id="3.30.420.10">
    <property type="entry name" value="Ribonuclease H-like superfamily/Ribonuclease H"/>
    <property type="match status" value="1"/>
</dbReference>
<dbReference type="InterPro" id="IPR036397">
    <property type="entry name" value="RNaseH_sf"/>
</dbReference>
<dbReference type="PANTHER" id="PTHR47723">
    <property type="entry name" value="OS05G0353850 PROTEIN"/>
    <property type="match status" value="1"/>
</dbReference>
<evidence type="ECO:0000259" key="1">
    <source>
        <dbReference type="Pfam" id="PF13456"/>
    </source>
</evidence>
<dbReference type="EMBL" id="VEPZ02000995">
    <property type="protein sequence ID" value="KAE8704090.1"/>
    <property type="molecule type" value="Genomic_DNA"/>
</dbReference>
<protein>
    <recommendedName>
        <fullName evidence="1">RNase H type-1 domain-containing protein</fullName>
    </recommendedName>
</protein>
<dbReference type="PANTHER" id="PTHR47723:SF19">
    <property type="entry name" value="POLYNUCLEOTIDYL TRANSFERASE, RIBONUCLEASE H-LIKE SUPERFAMILY PROTEIN"/>
    <property type="match status" value="1"/>
</dbReference>
<accession>A0A6A3AHN2</accession>
<dbReference type="AlphaFoldDB" id="A0A6A3AHN2"/>
<proteinExistence type="predicted"/>
<reference evidence="2" key="1">
    <citation type="submission" date="2019-09" db="EMBL/GenBank/DDBJ databases">
        <title>Draft genome information of white flower Hibiscus syriacus.</title>
        <authorList>
            <person name="Kim Y.-M."/>
        </authorList>
    </citation>
    <scope>NUCLEOTIDE SEQUENCE [LARGE SCALE GENOMIC DNA]</scope>
    <source>
        <strain evidence="2">YM2019G1</strain>
    </source>
</reference>
<organism evidence="2 3">
    <name type="scientific">Hibiscus syriacus</name>
    <name type="common">Rose of Sharon</name>
    <dbReference type="NCBI Taxonomy" id="106335"/>
    <lineage>
        <taxon>Eukaryota</taxon>
        <taxon>Viridiplantae</taxon>
        <taxon>Streptophyta</taxon>
        <taxon>Embryophyta</taxon>
        <taxon>Tracheophyta</taxon>
        <taxon>Spermatophyta</taxon>
        <taxon>Magnoliopsida</taxon>
        <taxon>eudicotyledons</taxon>
        <taxon>Gunneridae</taxon>
        <taxon>Pentapetalae</taxon>
        <taxon>rosids</taxon>
        <taxon>malvids</taxon>
        <taxon>Malvales</taxon>
        <taxon>Malvaceae</taxon>
        <taxon>Malvoideae</taxon>
        <taxon>Hibiscus</taxon>
    </lineage>
</organism>
<feature type="domain" description="RNase H type-1" evidence="1">
    <location>
        <begin position="11"/>
        <end position="129"/>
    </location>
</feature>
<evidence type="ECO:0000313" key="2">
    <source>
        <dbReference type="EMBL" id="KAE8704090.1"/>
    </source>
</evidence>
<evidence type="ECO:0000313" key="3">
    <source>
        <dbReference type="Proteomes" id="UP000436088"/>
    </source>
</evidence>
<dbReference type="GO" id="GO:0003676">
    <property type="term" value="F:nucleic acid binding"/>
    <property type="evidence" value="ECO:0007669"/>
    <property type="project" value="InterPro"/>
</dbReference>
<dbReference type="InterPro" id="IPR012337">
    <property type="entry name" value="RNaseH-like_sf"/>
</dbReference>
<dbReference type="InterPro" id="IPR002156">
    <property type="entry name" value="RNaseH_domain"/>
</dbReference>
<dbReference type="InterPro" id="IPR053151">
    <property type="entry name" value="RNase_H-like"/>
</dbReference>
<name>A0A6A3AHN2_HIBSY</name>
<keyword evidence="3" id="KW-1185">Reference proteome</keyword>
<gene>
    <name evidence="2" type="ORF">F3Y22_tig00110461pilonHSYRG00088</name>
</gene>
<dbReference type="SUPFAM" id="SSF53098">
    <property type="entry name" value="Ribonuclease H-like"/>
    <property type="match status" value="1"/>
</dbReference>
<sequence length="164" mass="18189">MKPPPGWVCLNSDGAVFGGLKRSSAGGVIRACDGSWILGYNRSTGYCSPLQTELWGMLIGLKLAWDHGFRCVLLQSDCLMAVRLINDDSTSVEHSSLIRSIGRLRRQHWTTRVEWIPRQANKVADALSKIRHADDNELTLFSNPPVAILSLLSRDSQGPPYIRS</sequence>
<comment type="caution">
    <text evidence="2">The sequence shown here is derived from an EMBL/GenBank/DDBJ whole genome shotgun (WGS) entry which is preliminary data.</text>
</comment>
<dbReference type="GO" id="GO:0004523">
    <property type="term" value="F:RNA-DNA hybrid ribonuclease activity"/>
    <property type="evidence" value="ECO:0007669"/>
    <property type="project" value="InterPro"/>
</dbReference>
<dbReference type="CDD" id="cd06222">
    <property type="entry name" value="RNase_H_like"/>
    <property type="match status" value="1"/>
</dbReference>
<dbReference type="InterPro" id="IPR044730">
    <property type="entry name" value="RNase_H-like_dom_plant"/>
</dbReference>
<dbReference type="Proteomes" id="UP000436088">
    <property type="component" value="Unassembled WGS sequence"/>
</dbReference>